<comment type="caution">
    <text evidence="3">The sequence shown here is derived from an EMBL/GenBank/DDBJ whole genome shotgun (WGS) entry which is preliminary data.</text>
</comment>
<gene>
    <name evidence="3" type="ORF">ORD21_02105</name>
</gene>
<evidence type="ECO:0000313" key="3">
    <source>
        <dbReference type="EMBL" id="MDV6373389.1"/>
    </source>
</evidence>
<protein>
    <submittedName>
        <fullName evidence="3">Ig domain-containing protein</fullName>
    </submittedName>
</protein>
<feature type="compositionally biased region" description="Polar residues" evidence="1">
    <location>
        <begin position="276"/>
        <end position="298"/>
    </location>
</feature>
<dbReference type="Pfam" id="PF05345">
    <property type="entry name" value="He_PIG"/>
    <property type="match status" value="1"/>
</dbReference>
<dbReference type="RefSeq" id="WP_317638692.1">
    <property type="nucleotide sequence ID" value="NZ_JAPMIV010000002.1"/>
</dbReference>
<feature type="chain" id="PRO_5046905022" evidence="2">
    <location>
        <begin position="23"/>
        <end position="336"/>
    </location>
</feature>
<dbReference type="InterPro" id="IPR013783">
    <property type="entry name" value="Ig-like_fold"/>
</dbReference>
<evidence type="ECO:0000313" key="4">
    <source>
        <dbReference type="Proteomes" id="UP001276150"/>
    </source>
</evidence>
<feature type="region of interest" description="Disordered" evidence="1">
    <location>
        <begin position="250"/>
        <end position="336"/>
    </location>
</feature>
<keyword evidence="4" id="KW-1185">Reference proteome</keyword>
<dbReference type="Gene3D" id="2.60.40.10">
    <property type="entry name" value="Immunoglobulins"/>
    <property type="match status" value="1"/>
</dbReference>
<keyword evidence="2" id="KW-0732">Signal</keyword>
<dbReference type="Proteomes" id="UP001276150">
    <property type="component" value="Unassembled WGS sequence"/>
</dbReference>
<proteinExistence type="predicted"/>
<dbReference type="EMBL" id="JAPMIV010000002">
    <property type="protein sequence ID" value="MDV6373389.1"/>
    <property type="molecule type" value="Genomic_DNA"/>
</dbReference>
<evidence type="ECO:0000256" key="2">
    <source>
        <dbReference type="SAM" id="SignalP"/>
    </source>
</evidence>
<name>A0ABU4DLS0_9DEIO</name>
<dbReference type="PROSITE" id="PS51257">
    <property type="entry name" value="PROKAR_LIPOPROTEIN"/>
    <property type="match status" value="1"/>
</dbReference>
<sequence length="336" mass="34711">MTKVRKTWPALALALAVGVAGCGQPVTNTPTGSSGGRDVLYFSDSAAGLPVMYVGEEYTADLSVSGGAGPYSLKVAGGKLPPGIRLSGQKLTGTPTATGSYQFSLEVTDSTLSTRSKEYTLNVNTLPPLALVPTLPTGEIRGETRIPLMITAPRTVRAAQLSWELPAGTSVTRVQASEQNSVMFWQQTGQVLTLDMGFKTIPRTGVRVALITVKPDKDKAALLNTTKLGYEARDGTGKLLISRTMAGVVRTSDTATRDGDQDGATSGSPEKATETLPAQTPVQSPAENSAQNPVQSPANPVPTPPAGSSGGDEKPTPPKLPGGGEPGAYLNLGAPL</sequence>
<dbReference type="InterPro" id="IPR015919">
    <property type="entry name" value="Cadherin-like_sf"/>
</dbReference>
<feature type="signal peptide" evidence="2">
    <location>
        <begin position="1"/>
        <end position="22"/>
    </location>
</feature>
<organism evidence="3 4">
    <name type="scientific">Deinococcus arenicola</name>
    <dbReference type="NCBI Taxonomy" id="2994950"/>
    <lineage>
        <taxon>Bacteria</taxon>
        <taxon>Thermotogati</taxon>
        <taxon>Deinococcota</taxon>
        <taxon>Deinococci</taxon>
        <taxon>Deinococcales</taxon>
        <taxon>Deinococcaceae</taxon>
        <taxon>Deinococcus</taxon>
    </lineage>
</organism>
<dbReference type="SUPFAM" id="SSF49313">
    <property type="entry name" value="Cadherin-like"/>
    <property type="match status" value="1"/>
</dbReference>
<reference evidence="3 4" key="1">
    <citation type="submission" date="2022-11" db="EMBL/GenBank/DDBJ databases">
        <title>Deinococcus ZS9-10, Low Temperature and Draught-tolerating, UV-resistant Bacteria from Continental Antarctica.</title>
        <authorList>
            <person name="Cheng L."/>
        </authorList>
    </citation>
    <scope>NUCLEOTIDE SEQUENCE [LARGE SCALE GENOMIC DNA]</scope>
    <source>
        <strain evidence="3 4">ZS9-10</strain>
    </source>
</reference>
<accession>A0ABU4DLS0</accession>
<evidence type="ECO:0000256" key="1">
    <source>
        <dbReference type="SAM" id="MobiDB-lite"/>
    </source>
</evidence>